<dbReference type="GO" id="GO:0003995">
    <property type="term" value="F:acyl-CoA dehydrogenase activity"/>
    <property type="evidence" value="ECO:0007669"/>
    <property type="project" value="InterPro"/>
</dbReference>
<feature type="domain" description="Acyl-CoA oxidase/dehydrogenase middle" evidence="7">
    <location>
        <begin position="156"/>
        <end position="248"/>
    </location>
</feature>
<evidence type="ECO:0000256" key="2">
    <source>
        <dbReference type="ARBA" id="ARBA00009347"/>
    </source>
</evidence>
<dbReference type="Pfam" id="PF02770">
    <property type="entry name" value="Acyl-CoA_dh_M"/>
    <property type="match status" value="1"/>
</dbReference>
<evidence type="ECO:0000313" key="10">
    <source>
        <dbReference type="Proteomes" id="UP000076078"/>
    </source>
</evidence>
<dbReference type="InterPro" id="IPR006089">
    <property type="entry name" value="Acyl-CoA_DH_CS"/>
</dbReference>
<dbReference type="OrthoDB" id="435240at2759"/>
<dbReference type="AlphaFoldDB" id="A0A151Z883"/>
<dbReference type="InterPro" id="IPR046373">
    <property type="entry name" value="Acyl-CoA_Oxase/DH_mid-dom_sf"/>
</dbReference>
<dbReference type="Proteomes" id="UP000076078">
    <property type="component" value="Unassembled WGS sequence"/>
</dbReference>
<name>A0A151Z883_TIELA</name>
<keyword evidence="4 5" id="KW-0274">FAD</keyword>
<dbReference type="InterPro" id="IPR009100">
    <property type="entry name" value="AcylCoA_DH/oxidase_NM_dom_sf"/>
</dbReference>
<comment type="caution">
    <text evidence="9">The sequence shown here is derived from an EMBL/GenBank/DDBJ whole genome shotgun (WGS) entry which is preliminary data.</text>
</comment>
<gene>
    <name evidence="9" type="ORF">DLAC_08733</name>
</gene>
<evidence type="ECO:0000256" key="3">
    <source>
        <dbReference type="ARBA" id="ARBA00022630"/>
    </source>
</evidence>
<evidence type="ECO:0000256" key="5">
    <source>
        <dbReference type="RuleBase" id="RU362125"/>
    </source>
</evidence>
<keyword evidence="3 5" id="KW-0285">Flavoprotein</keyword>
<dbReference type="PANTHER" id="PTHR43188">
    <property type="entry name" value="ACYL-COENZYME A OXIDASE"/>
    <property type="match status" value="1"/>
</dbReference>
<dbReference type="InParanoid" id="A0A151Z883"/>
<dbReference type="PROSITE" id="PS00073">
    <property type="entry name" value="ACYL_COA_DH_2"/>
    <property type="match status" value="1"/>
</dbReference>
<dbReference type="GO" id="GO:0005777">
    <property type="term" value="C:peroxisome"/>
    <property type="evidence" value="ECO:0007669"/>
    <property type="project" value="TreeGrafter"/>
</dbReference>
<feature type="domain" description="Acyl-CoA dehydrogenase/oxidase C-terminal" evidence="6">
    <location>
        <begin position="272"/>
        <end position="408"/>
    </location>
</feature>
<dbReference type="EMBL" id="LODT01000037">
    <property type="protein sequence ID" value="KYQ90145.1"/>
    <property type="molecule type" value="Genomic_DNA"/>
</dbReference>
<dbReference type="Pfam" id="PF02771">
    <property type="entry name" value="Acyl-CoA_dh_N"/>
    <property type="match status" value="1"/>
</dbReference>
<reference evidence="9 10" key="1">
    <citation type="submission" date="2015-12" db="EMBL/GenBank/DDBJ databases">
        <title>Dictyostelia acquired genes for synthesis and detection of signals that induce cell-type specialization by lateral gene transfer from prokaryotes.</title>
        <authorList>
            <person name="Gloeckner G."/>
            <person name="Schaap P."/>
        </authorList>
    </citation>
    <scope>NUCLEOTIDE SEQUENCE [LARGE SCALE GENOMIC DNA]</scope>
    <source>
        <strain evidence="9 10">TK</strain>
    </source>
</reference>
<dbReference type="GO" id="GO:0050660">
    <property type="term" value="F:flavin adenine dinucleotide binding"/>
    <property type="evidence" value="ECO:0007669"/>
    <property type="project" value="InterPro"/>
</dbReference>
<evidence type="ECO:0000259" key="7">
    <source>
        <dbReference type="Pfam" id="PF02770"/>
    </source>
</evidence>
<feature type="domain" description="Acyl-CoA dehydrogenase/oxidase N-terminal" evidence="8">
    <location>
        <begin position="41"/>
        <end position="152"/>
    </location>
</feature>
<dbReference type="InterPro" id="IPR009075">
    <property type="entry name" value="AcylCo_DH/oxidase_C"/>
</dbReference>
<evidence type="ECO:0000313" key="9">
    <source>
        <dbReference type="EMBL" id="KYQ90145.1"/>
    </source>
</evidence>
<dbReference type="SUPFAM" id="SSF47203">
    <property type="entry name" value="Acyl-CoA dehydrogenase C-terminal domain-like"/>
    <property type="match status" value="1"/>
</dbReference>
<accession>A0A151Z883</accession>
<dbReference type="PANTHER" id="PTHR43188:SF1">
    <property type="entry name" value="ACYL-COA DEHYDROGENASE"/>
    <property type="match status" value="1"/>
</dbReference>
<sequence length="420" mass="46781">MKRVEVISKHFLESNECVGVELNKPDPTGIDYYQFNDLLKPDEIEIRNRAKSFVKNEMSKVNLNSYYEKAEFPTELLPKLKQLNWVGAGMTGYGCSSLSAVKVGLLSMELSKCSADISTFFGILLNISMLPIYNNGSEEQKQKYLPKMSSMELIGAFGLTEPQAGSDASGLYCEATKVEGGWILNGEKRWIGNAPMADVIIIWARNSETKQVNGFIVDKGTVGMSVEKMENKISLRSVQNGHIYLKNCFVGEGQRLPLAKDFQSGPGASLFLTRIVASWIALGIASNAYSKCLEYCQNRKQFQSPLSQFQLTQERLVRMLANLQAMSLMCLRISHLYDSKKLTFGQVGMLKAFCTSKGREITQLSRELLGGNGLVTDFEVAKNFVDMEAVHTFEGTYDINTLITGREITKSSAFSVNKKK</sequence>
<organism evidence="9 10">
    <name type="scientific">Tieghemostelium lacteum</name>
    <name type="common">Slime mold</name>
    <name type="synonym">Dictyostelium lacteum</name>
    <dbReference type="NCBI Taxonomy" id="361077"/>
    <lineage>
        <taxon>Eukaryota</taxon>
        <taxon>Amoebozoa</taxon>
        <taxon>Evosea</taxon>
        <taxon>Eumycetozoa</taxon>
        <taxon>Dictyostelia</taxon>
        <taxon>Dictyosteliales</taxon>
        <taxon>Raperosteliaceae</taxon>
        <taxon>Tieghemostelium</taxon>
    </lineage>
</organism>
<dbReference type="FunFam" id="2.40.110.10:FF:000013">
    <property type="entry name" value="Acyl-coenzyme A oxidase 4 peroxisomal"/>
    <property type="match status" value="1"/>
</dbReference>
<keyword evidence="5" id="KW-0560">Oxidoreductase</keyword>
<dbReference type="InterPro" id="IPR045008">
    <property type="entry name" value="ACX4-like"/>
</dbReference>
<evidence type="ECO:0000259" key="8">
    <source>
        <dbReference type="Pfam" id="PF02771"/>
    </source>
</evidence>
<comment type="similarity">
    <text evidence="2 5">Belongs to the acyl-CoA dehydrogenase family.</text>
</comment>
<dbReference type="InterPro" id="IPR037069">
    <property type="entry name" value="AcylCoA_DH/ox_N_sf"/>
</dbReference>
<dbReference type="Gene3D" id="1.10.540.10">
    <property type="entry name" value="Acyl-CoA dehydrogenase/oxidase, N-terminal domain"/>
    <property type="match status" value="1"/>
</dbReference>
<keyword evidence="10" id="KW-1185">Reference proteome</keyword>
<evidence type="ECO:0000259" key="6">
    <source>
        <dbReference type="Pfam" id="PF00441"/>
    </source>
</evidence>
<dbReference type="Pfam" id="PF00441">
    <property type="entry name" value="Acyl-CoA_dh_1"/>
    <property type="match status" value="1"/>
</dbReference>
<comment type="cofactor">
    <cofactor evidence="1 5">
        <name>FAD</name>
        <dbReference type="ChEBI" id="CHEBI:57692"/>
    </cofactor>
</comment>
<dbReference type="Gene3D" id="2.40.110.10">
    <property type="entry name" value="Butyryl-CoA Dehydrogenase, subunit A, domain 2"/>
    <property type="match status" value="1"/>
</dbReference>
<dbReference type="FunCoup" id="A0A151Z883">
    <property type="interactions" value="13"/>
</dbReference>
<dbReference type="STRING" id="361077.A0A151Z883"/>
<proteinExistence type="inferred from homology"/>
<dbReference type="InterPro" id="IPR006091">
    <property type="entry name" value="Acyl-CoA_Oxase/DH_mid-dom"/>
</dbReference>
<dbReference type="Gene3D" id="1.20.140.10">
    <property type="entry name" value="Butyryl-CoA Dehydrogenase, subunit A, domain 3"/>
    <property type="match status" value="1"/>
</dbReference>
<dbReference type="GO" id="GO:0006635">
    <property type="term" value="P:fatty acid beta-oxidation"/>
    <property type="evidence" value="ECO:0007669"/>
    <property type="project" value="InterPro"/>
</dbReference>
<dbReference type="SUPFAM" id="SSF56645">
    <property type="entry name" value="Acyl-CoA dehydrogenase NM domain-like"/>
    <property type="match status" value="1"/>
</dbReference>
<dbReference type="InterPro" id="IPR036250">
    <property type="entry name" value="AcylCo_DH-like_C"/>
</dbReference>
<evidence type="ECO:0000256" key="1">
    <source>
        <dbReference type="ARBA" id="ARBA00001974"/>
    </source>
</evidence>
<dbReference type="InterPro" id="IPR013786">
    <property type="entry name" value="AcylCoA_DH/ox_N"/>
</dbReference>
<dbReference type="OMA" id="FCSMRTR"/>
<evidence type="ECO:0000256" key="4">
    <source>
        <dbReference type="ARBA" id="ARBA00022827"/>
    </source>
</evidence>
<dbReference type="PROSITE" id="PS00072">
    <property type="entry name" value="ACYL_COA_DH_1"/>
    <property type="match status" value="1"/>
</dbReference>
<protein>
    <submittedName>
        <fullName evidence="9">Putative acyl-CoA oxidase</fullName>
    </submittedName>
</protein>